<keyword evidence="1" id="KW-0472">Membrane</keyword>
<dbReference type="Pfam" id="PF10882">
    <property type="entry name" value="bPH_5"/>
    <property type="match status" value="1"/>
</dbReference>
<sequence length="167" mass="17384">MNIPVAPARGQTGLRAVVILTLLLLVVLAFVPDEANPNPAVTALLLGLAALLGAVFWLAPRRLSYMLTEDALLVGKLTGPVRLPYTCLSARRASRGLGLKMGGTGLPGYYSGNYVYNADGLNNVLAAASNTDGGVLVTSVGRTFFLTPSDPDAFLRELAARGVEASA</sequence>
<reference evidence="4" key="1">
    <citation type="journal article" date="2019" name="Int. J. Syst. Evol. Microbiol.">
        <title>The Global Catalogue of Microorganisms (GCM) 10K type strain sequencing project: providing services to taxonomists for standard genome sequencing and annotation.</title>
        <authorList>
            <consortium name="The Broad Institute Genomics Platform"/>
            <consortium name="The Broad Institute Genome Sequencing Center for Infectious Disease"/>
            <person name="Wu L."/>
            <person name="Ma J."/>
        </authorList>
    </citation>
    <scope>NUCLEOTIDE SEQUENCE [LARGE SCALE GENOMIC DNA]</scope>
    <source>
        <strain evidence="4">KCTC 33842</strain>
    </source>
</reference>
<dbReference type="EMBL" id="JBHUMK010000031">
    <property type="protein sequence ID" value="MFD2609228.1"/>
    <property type="molecule type" value="Genomic_DNA"/>
</dbReference>
<feature type="transmembrane region" description="Helical" evidence="1">
    <location>
        <begin position="37"/>
        <end position="59"/>
    </location>
</feature>
<accession>A0ABW5P2Y2</accession>
<evidence type="ECO:0000313" key="3">
    <source>
        <dbReference type="EMBL" id="MFD2609228.1"/>
    </source>
</evidence>
<feature type="domain" description="Bacterial Pleckstrin homology" evidence="2">
    <location>
        <begin position="64"/>
        <end position="161"/>
    </location>
</feature>
<dbReference type="Proteomes" id="UP001597475">
    <property type="component" value="Unassembled WGS sequence"/>
</dbReference>
<keyword evidence="1" id="KW-1133">Transmembrane helix</keyword>
<keyword evidence="4" id="KW-1185">Reference proteome</keyword>
<comment type="caution">
    <text evidence="3">The sequence shown here is derived from an EMBL/GenBank/DDBJ whole genome shotgun (WGS) entry which is preliminary data.</text>
</comment>
<name>A0ABW5P2Y2_9DEIO</name>
<protein>
    <submittedName>
        <fullName evidence="3">PH domain-containing protein</fullName>
    </submittedName>
</protein>
<evidence type="ECO:0000256" key="1">
    <source>
        <dbReference type="SAM" id="Phobius"/>
    </source>
</evidence>
<dbReference type="InterPro" id="IPR027783">
    <property type="entry name" value="Bacterial_PH-related"/>
</dbReference>
<organism evidence="3 4">
    <name type="scientific">Deinococcus taklimakanensis</name>
    <dbReference type="NCBI Taxonomy" id="536443"/>
    <lineage>
        <taxon>Bacteria</taxon>
        <taxon>Thermotogati</taxon>
        <taxon>Deinococcota</taxon>
        <taxon>Deinococci</taxon>
        <taxon>Deinococcales</taxon>
        <taxon>Deinococcaceae</taxon>
        <taxon>Deinococcus</taxon>
    </lineage>
</organism>
<gene>
    <name evidence="3" type="ORF">ACFSR9_07220</name>
</gene>
<evidence type="ECO:0000313" key="4">
    <source>
        <dbReference type="Proteomes" id="UP001597475"/>
    </source>
</evidence>
<dbReference type="RefSeq" id="WP_386844430.1">
    <property type="nucleotide sequence ID" value="NZ_JBHUMK010000031.1"/>
</dbReference>
<evidence type="ECO:0000259" key="2">
    <source>
        <dbReference type="Pfam" id="PF10882"/>
    </source>
</evidence>
<proteinExistence type="predicted"/>
<keyword evidence="1" id="KW-0812">Transmembrane</keyword>
<feature type="transmembrane region" description="Helical" evidence="1">
    <location>
        <begin position="12"/>
        <end position="31"/>
    </location>
</feature>